<dbReference type="Proteomes" id="UP000294919">
    <property type="component" value="Unassembled WGS sequence"/>
</dbReference>
<evidence type="ECO:0000313" key="2">
    <source>
        <dbReference type="Proteomes" id="UP000294919"/>
    </source>
</evidence>
<dbReference type="RefSeq" id="WP_132243822.1">
    <property type="nucleotide sequence ID" value="NZ_SLWV01000006.1"/>
</dbReference>
<accession>A0A4R2KSL9</accession>
<protein>
    <submittedName>
        <fullName evidence="1">Uncharacterized protein</fullName>
    </submittedName>
</protein>
<reference evidence="1 2" key="1">
    <citation type="submission" date="2019-03" db="EMBL/GenBank/DDBJ databases">
        <title>Genomic Encyclopedia of Type Strains, Phase IV (KMG-IV): sequencing the most valuable type-strain genomes for metagenomic binning, comparative biology and taxonomic classification.</title>
        <authorList>
            <person name="Goeker M."/>
        </authorList>
    </citation>
    <scope>NUCLEOTIDE SEQUENCE [LARGE SCALE GENOMIC DNA]</scope>
    <source>
        <strain evidence="1 2">DSM 102940</strain>
    </source>
</reference>
<proteinExistence type="predicted"/>
<evidence type="ECO:0000313" key="1">
    <source>
        <dbReference type="EMBL" id="TCO77361.1"/>
    </source>
</evidence>
<organism evidence="1 2">
    <name type="scientific">Marinisporobacter balticus</name>
    <dbReference type="NCBI Taxonomy" id="2018667"/>
    <lineage>
        <taxon>Bacteria</taxon>
        <taxon>Bacillati</taxon>
        <taxon>Bacillota</taxon>
        <taxon>Clostridia</taxon>
        <taxon>Peptostreptococcales</taxon>
        <taxon>Thermotaleaceae</taxon>
        <taxon>Marinisporobacter</taxon>
    </lineage>
</organism>
<dbReference type="EMBL" id="SLWV01000006">
    <property type="protein sequence ID" value="TCO77361.1"/>
    <property type="molecule type" value="Genomic_DNA"/>
</dbReference>
<keyword evidence="2" id="KW-1185">Reference proteome</keyword>
<sequence>MYNKYSRKIETKTREKNSFKDTPIELLAKVVKDKKIITDEILYTFKYWGKFQEITFKEITILTNFPIVLKDGNGIEIKFRAGFDIINENERRIEKHKYFVYKKELPPSDVIKTNNDMVGFEHIIHNMSIKCIDLEYQQNEKNMEIICKYNIEYRIDYISNEIIEL</sequence>
<gene>
    <name evidence="1" type="ORF">EV214_1063</name>
</gene>
<comment type="caution">
    <text evidence="1">The sequence shown here is derived from an EMBL/GenBank/DDBJ whole genome shotgun (WGS) entry which is preliminary data.</text>
</comment>
<name>A0A4R2KSL9_9FIRM</name>
<dbReference type="AlphaFoldDB" id="A0A4R2KSL9"/>